<feature type="binding site" evidence="8">
    <location>
        <position position="96"/>
    </location>
    <ligand>
        <name>ATP</name>
        <dbReference type="ChEBI" id="CHEBI:30616"/>
    </ligand>
</feature>
<evidence type="ECO:0000256" key="6">
    <source>
        <dbReference type="ARBA" id="ARBA00022840"/>
    </source>
</evidence>
<evidence type="ECO:0000256" key="7">
    <source>
        <dbReference type="ARBA" id="ARBA00022842"/>
    </source>
</evidence>
<feature type="binding site" evidence="8">
    <location>
        <position position="131"/>
    </location>
    <ligand>
        <name>ATP</name>
        <dbReference type="ChEBI" id="CHEBI:30616"/>
    </ligand>
</feature>
<evidence type="ECO:0000313" key="9">
    <source>
        <dbReference type="EMBL" id="MBP1903945.1"/>
    </source>
</evidence>
<keyword evidence="4 8" id="KW-0479">Metal-binding</keyword>
<name>A0ABS4FMZ6_9BACL</name>
<comment type="similarity">
    <text evidence="1 8">Belongs to the SELO family.</text>
</comment>
<comment type="catalytic activity">
    <reaction evidence="8">
        <text>L-seryl-[protein] + UTP = O-(5'-uridylyl)-L-seryl-[protein] + diphosphate</text>
        <dbReference type="Rhea" id="RHEA:64604"/>
        <dbReference type="Rhea" id="RHEA-COMP:9863"/>
        <dbReference type="Rhea" id="RHEA-COMP:16635"/>
        <dbReference type="ChEBI" id="CHEBI:29999"/>
        <dbReference type="ChEBI" id="CHEBI:33019"/>
        <dbReference type="ChEBI" id="CHEBI:46398"/>
        <dbReference type="ChEBI" id="CHEBI:156051"/>
    </reaction>
</comment>
<dbReference type="HAMAP" id="MF_00692">
    <property type="entry name" value="SelO"/>
    <property type="match status" value="1"/>
</dbReference>
<comment type="catalytic activity">
    <reaction evidence="8">
        <text>L-seryl-[protein] + ATP = 3-O-(5'-adenylyl)-L-seryl-[protein] + diphosphate</text>
        <dbReference type="Rhea" id="RHEA:58120"/>
        <dbReference type="Rhea" id="RHEA-COMP:9863"/>
        <dbReference type="Rhea" id="RHEA-COMP:15073"/>
        <dbReference type="ChEBI" id="CHEBI:29999"/>
        <dbReference type="ChEBI" id="CHEBI:30616"/>
        <dbReference type="ChEBI" id="CHEBI:33019"/>
        <dbReference type="ChEBI" id="CHEBI:142516"/>
        <dbReference type="EC" id="2.7.7.108"/>
    </reaction>
</comment>
<sequence>MNNQINDQSNVLGLELDTTYLQLPSTFYSIVKPNPVPNPKLVLFNEGLAHELGLTKSNFQSERGLAALAGNYFPDDVTPIAQAYAGHQFGHFTMLGDGRAMLIGEHLTLDGERVDLQLKGSGRTPYSRGGDGRATLGPMLREYIISEAMCGLNIPTTRTLAVATTGQEVIRETELPGAIMTRVAQSHIRVGTFQFAIAKGDNQKLKALADYTIHRHYPHIETLTESDENRYVIFLKEVIKRQAFLIAKWQLVGFIHGVMNTDNMTISGQSIDYGPCAFMDVYHPNTVFSSIDTQGRYAYGNQPKIGLWNLTRFAEALLPLLHEDQERGISLAEEALSSYREHFDEAWTTGMCNKLGLLPESKQEKQNKKEPTSNDTIIQTLLNLMQKYKADYTDTFLHLMKLLTETTWTKDKNHHHGEDHDDIDHTHRSNHDPNHSILELFGSDEFKHWKLIWLHKLDKQDLAREESLTLMRENNPVIIPRNHLVEEALEAVLHRDDYSKLLGLLKLLANPFDHKMEIPSEYSKSAPANCNYRTFCGT</sequence>
<dbReference type="EC" id="2.7.7.-" evidence="8"/>
<feature type="binding site" evidence="8">
    <location>
        <position position="132"/>
    </location>
    <ligand>
        <name>ATP</name>
        <dbReference type="ChEBI" id="CHEBI:30616"/>
    </ligand>
</feature>
<evidence type="ECO:0000256" key="2">
    <source>
        <dbReference type="ARBA" id="ARBA00022679"/>
    </source>
</evidence>
<dbReference type="Pfam" id="PF02696">
    <property type="entry name" value="SelO"/>
    <property type="match status" value="1"/>
</dbReference>
<feature type="binding site" evidence="8">
    <location>
        <position position="263"/>
    </location>
    <ligand>
        <name>Mg(2+)</name>
        <dbReference type="ChEBI" id="CHEBI:18420"/>
    </ligand>
</feature>
<dbReference type="EC" id="2.7.7.108" evidence="8"/>
<feature type="binding site" evidence="8">
    <location>
        <position position="272"/>
    </location>
    <ligand>
        <name>Mg(2+)</name>
        <dbReference type="ChEBI" id="CHEBI:18420"/>
    </ligand>
</feature>
<dbReference type="RefSeq" id="WP_210087638.1">
    <property type="nucleotide sequence ID" value="NZ_JAGGKG010000002.1"/>
</dbReference>
<keyword evidence="6 8" id="KW-0067">ATP-binding</keyword>
<evidence type="ECO:0000256" key="5">
    <source>
        <dbReference type="ARBA" id="ARBA00022741"/>
    </source>
</evidence>
<evidence type="ECO:0000313" key="10">
    <source>
        <dbReference type="Proteomes" id="UP001519272"/>
    </source>
</evidence>
<keyword evidence="7 8" id="KW-0460">Magnesium</keyword>
<evidence type="ECO:0000256" key="1">
    <source>
        <dbReference type="ARBA" id="ARBA00009747"/>
    </source>
</evidence>
<keyword evidence="5 8" id="KW-0547">Nucleotide-binding</keyword>
<dbReference type="PANTHER" id="PTHR32057">
    <property type="entry name" value="PROTEIN ADENYLYLTRANSFERASE SELO, MITOCHONDRIAL"/>
    <property type="match status" value="1"/>
</dbReference>
<accession>A0ABS4FMZ6</accession>
<comment type="caution">
    <text evidence="9">The sequence shown here is derived from an EMBL/GenBank/DDBJ whole genome shotgun (WGS) entry which is preliminary data.</text>
</comment>
<keyword evidence="2 8" id="KW-0808">Transferase</keyword>
<evidence type="ECO:0000256" key="8">
    <source>
        <dbReference type="HAMAP-Rule" id="MF_00692"/>
    </source>
</evidence>
<comment type="function">
    <text evidence="8">Nucleotidyltransferase involved in the post-translational modification of proteins. It can catalyze the addition of adenosine monophosphate (AMP) or uridine monophosphate (UMP) to a protein, resulting in modifications known as AMPylation and UMPylation.</text>
</comment>
<dbReference type="NCBIfam" id="NF000658">
    <property type="entry name" value="PRK00029.1"/>
    <property type="match status" value="1"/>
</dbReference>
<feature type="binding site" evidence="8">
    <location>
        <position position="189"/>
    </location>
    <ligand>
        <name>ATP</name>
        <dbReference type="ChEBI" id="CHEBI:30616"/>
    </ligand>
</feature>
<comment type="catalytic activity">
    <reaction evidence="8">
        <text>L-tyrosyl-[protein] + ATP = O-(5'-adenylyl)-L-tyrosyl-[protein] + diphosphate</text>
        <dbReference type="Rhea" id="RHEA:54288"/>
        <dbReference type="Rhea" id="RHEA-COMP:10136"/>
        <dbReference type="Rhea" id="RHEA-COMP:13846"/>
        <dbReference type="ChEBI" id="CHEBI:30616"/>
        <dbReference type="ChEBI" id="CHEBI:33019"/>
        <dbReference type="ChEBI" id="CHEBI:46858"/>
        <dbReference type="ChEBI" id="CHEBI:83624"/>
        <dbReference type="EC" id="2.7.7.108"/>
    </reaction>
</comment>
<organism evidence="9 10">
    <name type="scientific">Paenibacillus turicensis</name>
    <dbReference type="NCBI Taxonomy" id="160487"/>
    <lineage>
        <taxon>Bacteria</taxon>
        <taxon>Bacillati</taxon>
        <taxon>Bacillota</taxon>
        <taxon>Bacilli</taxon>
        <taxon>Bacillales</taxon>
        <taxon>Paenibacillaceae</taxon>
        <taxon>Paenibacillus</taxon>
    </lineage>
</organism>
<comment type="catalytic activity">
    <reaction evidence="8">
        <text>L-histidyl-[protein] + UTP = N(tele)-(5'-uridylyl)-L-histidyl-[protein] + diphosphate</text>
        <dbReference type="Rhea" id="RHEA:83891"/>
        <dbReference type="Rhea" id="RHEA-COMP:9745"/>
        <dbReference type="Rhea" id="RHEA-COMP:20239"/>
        <dbReference type="ChEBI" id="CHEBI:29979"/>
        <dbReference type="ChEBI" id="CHEBI:33019"/>
        <dbReference type="ChEBI" id="CHEBI:46398"/>
        <dbReference type="ChEBI" id="CHEBI:233474"/>
    </reaction>
</comment>
<feature type="active site" description="Proton acceptor" evidence="8">
    <location>
        <position position="262"/>
    </location>
</feature>
<evidence type="ECO:0000256" key="3">
    <source>
        <dbReference type="ARBA" id="ARBA00022695"/>
    </source>
</evidence>
<comment type="catalytic activity">
    <reaction evidence="8">
        <text>L-tyrosyl-[protein] + UTP = O-(5'-uridylyl)-L-tyrosyl-[protein] + diphosphate</text>
        <dbReference type="Rhea" id="RHEA:83887"/>
        <dbReference type="Rhea" id="RHEA-COMP:10136"/>
        <dbReference type="Rhea" id="RHEA-COMP:20238"/>
        <dbReference type="ChEBI" id="CHEBI:33019"/>
        <dbReference type="ChEBI" id="CHEBI:46398"/>
        <dbReference type="ChEBI" id="CHEBI:46858"/>
        <dbReference type="ChEBI" id="CHEBI:90602"/>
    </reaction>
</comment>
<dbReference type="Proteomes" id="UP001519272">
    <property type="component" value="Unassembled WGS sequence"/>
</dbReference>
<feature type="binding site" evidence="8">
    <location>
        <position position="98"/>
    </location>
    <ligand>
        <name>ATP</name>
        <dbReference type="ChEBI" id="CHEBI:30616"/>
    </ligand>
</feature>
<dbReference type="InterPro" id="IPR003846">
    <property type="entry name" value="SelO"/>
</dbReference>
<feature type="binding site" evidence="8">
    <location>
        <position position="182"/>
    </location>
    <ligand>
        <name>ATP</name>
        <dbReference type="ChEBI" id="CHEBI:30616"/>
    </ligand>
</feature>
<feature type="binding site" evidence="8">
    <location>
        <position position="99"/>
    </location>
    <ligand>
        <name>ATP</name>
        <dbReference type="ChEBI" id="CHEBI:30616"/>
    </ligand>
</feature>
<dbReference type="PANTHER" id="PTHR32057:SF14">
    <property type="entry name" value="PROTEIN ADENYLYLTRANSFERASE SELO, MITOCHONDRIAL"/>
    <property type="match status" value="1"/>
</dbReference>
<keyword evidence="3 8" id="KW-0548">Nucleotidyltransferase</keyword>
<feature type="binding site" evidence="8">
    <location>
        <position position="119"/>
    </location>
    <ligand>
        <name>ATP</name>
        <dbReference type="ChEBI" id="CHEBI:30616"/>
    </ligand>
</feature>
<comment type="catalytic activity">
    <reaction evidence="8">
        <text>L-threonyl-[protein] + ATP = 3-O-(5'-adenylyl)-L-threonyl-[protein] + diphosphate</text>
        <dbReference type="Rhea" id="RHEA:54292"/>
        <dbReference type="Rhea" id="RHEA-COMP:11060"/>
        <dbReference type="Rhea" id="RHEA-COMP:13847"/>
        <dbReference type="ChEBI" id="CHEBI:30013"/>
        <dbReference type="ChEBI" id="CHEBI:30616"/>
        <dbReference type="ChEBI" id="CHEBI:33019"/>
        <dbReference type="ChEBI" id="CHEBI:138113"/>
        <dbReference type="EC" id="2.7.7.108"/>
    </reaction>
</comment>
<keyword evidence="8" id="KW-0464">Manganese</keyword>
<keyword evidence="10" id="KW-1185">Reference proteome</keyword>
<comment type="cofactor">
    <cofactor evidence="8">
        <name>Mg(2+)</name>
        <dbReference type="ChEBI" id="CHEBI:18420"/>
    </cofactor>
    <cofactor evidence="8">
        <name>Mn(2+)</name>
        <dbReference type="ChEBI" id="CHEBI:29035"/>
    </cofactor>
</comment>
<dbReference type="EMBL" id="JAGGKG010000002">
    <property type="protein sequence ID" value="MBP1903945.1"/>
    <property type="molecule type" value="Genomic_DNA"/>
</dbReference>
<reference evidence="9 10" key="1">
    <citation type="submission" date="2021-03" db="EMBL/GenBank/DDBJ databases">
        <title>Genomic Encyclopedia of Type Strains, Phase IV (KMG-IV): sequencing the most valuable type-strain genomes for metagenomic binning, comparative biology and taxonomic classification.</title>
        <authorList>
            <person name="Goeker M."/>
        </authorList>
    </citation>
    <scope>NUCLEOTIDE SEQUENCE [LARGE SCALE GENOMIC DNA]</scope>
    <source>
        <strain evidence="9 10">DSM 14349</strain>
    </source>
</reference>
<gene>
    <name evidence="8" type="primary">ydiU</name>
    <name evidence="8" type="synonym">selO</name>
    <name evidence="9" type="ORF">J2Z32_000562</name>
</gene>
<evidence type="ECO:0000256" key="4">
    <source>
        <dbReference type="ARBA" id="ARBA00022723"/>
    </source>
</evidence>
<protein>
    <recommendedName>
        <fullName evidence="8">Protein nucleotidyltransferase YdiU</fullName>
        <ecNumber evidence="8">2.7.7.-</ecNumber>
    </recommendedName>
    <alternativeName>
        <fullName evidence="8">Protein adenylyltransferase YdiU</fullName>
        <ecNumber evidence="8">2.7.7.108</ecNumber>
    </alternativeName>
    <alternativeName>
        <fullName evidence="8">Protein uridylyltransferase YdiU</fullName>
        <ecNumber evidence="8">2.7.7.-</ecNumber>
    </alternativeName>
</protein>
<proteinExistence type="inferred from homology"/>
<feature type="binding site" evidence="8">
    <location>
        <position position="272"/>
    </location>
    <ligand>
        <name>ATP</name>
        <dbReference type="ChEBI" id="CHEBI:30616"/>
    </ligand>
</feature>